<keyword evidence="3" id="KW-1185">Reference proteome</keyword>
<organism evidence="2 3">
    <name type="scientific">Didymella heteroderae</name>
    <dbReference type="NCBI Taxonomy" id="1769908"/>
    <lineage>
        <taxon>Eukaryota</taxon>
        <taxon>Fungi</taxon>
        <taxon>Dikarya</taxon>
        <taxon>Ascomycota</taxon>
        <taxon>Pezizomycotina</taxon>
        <taxon>Dothideomycetes</taxon>
        <taxon>Pleosporomycetidae</taxon>
        <taxon>Pleosporales</taxon>
        <taxon>Pleosporineae</taxon>
        <taxon>Didymellaceae</taxon>
        <taxon>Didymella</taxon>
    </lineage>
</organism>
<evidence type="ECO:0000313" key="3">
    <source>
        <dbReference type="Proteomes" id="UP000758155"/>
    </source>
</evidence>
<dbReference type="AlphaFoldDB" id="A0A9P4WG83"/>
<comment type="caution">
    <text evidence="2">The sequence shown here is derived from an EMBL/GenBank/DDBJ whole genome shotgun (WGS) entry which is preliminary data.</text>
</comment>
<dbReference type="EMBL" id="SWKV01000159">
    <property type="protein sequence ID" value="KAF3031349.1"/>
    <property type="molecule type" value="Genomic_DNA"/>
</dbReference>
<evidence type="ECO:0000256" key="1">
    <source>
        <dbReference type="SAM" id="MobiDB-lite"/>
    </source>
</evidence>
<feature type="region of interest" description="Disordered" evidence="1">
    <location>
        <begin position="89"/>
        <end position="114"/>
    </location>
</feature>
<accession>A0A9P4WG83</accession>
<feature type="region of interest" description="Disordered" evidence="1">
    <location>
        <begin position="17"/>
        <end position="76"/>
    </location>
</feature>
<name>A0A9P4WG83_9PLEO</name>
<feature type="compositionally biased region" description="Polar residues" evidence="1">
    <location>
        <begin position="46"/>
        <end position="59"/>
    </location>
</feature>
<protein>
    <submittedName>
        <fullName evidence="2">Uncharacterized protein</fullName>
    </submittedName>
</protein>
<sequence length="317" mass="35108">MVRDETCVLERPSTCFEGRSGNCTEPKTSTCKKNSGAMNAVVDHPMQSQPEQRSASPKQYPQLYGPPTATSTPPAPESIVADLVHHTNGSYVQPQPQPQPPQQQQQSYCAPNSGPHDCGSHEWASYNHRFQDHRPYDPRSYNYRFYDSWSDQPPMRPGWCSYGTGAQVGHERYSNAWPGEYPHQYPPTTMPRYQVPASHHASQASYSASETGSRSIGSAELQGWYEPPPQSLLAANSAHYAQSHDRSLPGPCMQQQAQQQQMQYGGYCSGGLGKPTILVVMQLHRGVLRPISTSHLPQQCLEAPRPATAETVASTWP</sequence>
<evidence type="ECO:0000313" key="2">
    <source>
        <dbReference type="EMBL" id="KAF3031349.1"/>
    </source>
</evidence>
<gene>
    <name evidence="2" type="ORF">E8E12_001602</name>
</gene>
<proteinExistence type="predicted"/>
<reference evidence="2" key="1">
    <citation type="submission" date="2019-04" db="EMBL/GenBank/DDBJ databases">
        <title>Sequencing of skin fungus with MAO and IRED activity.</title>
        <authorList>
            <person name="Marsaioli A.J."/>
            <person name="Bonatto J.M.C."/>
            <person name="Reis Junior O."/>
        </authorList>
    </citation>
    <scope>NUCLEOTIDE SEQUENCE</scope>
    <source>
        <strain evidence="2">28M1</strain>
    </source>
</reference>
<dbReference type="Proteomes" id="UP000758155">
    <property type="component" value="Unassembled WGS sequence"/>
</dbReference>
<feature type="compositionally biased region" description="Polar residues" evidence="1">
    <location>
        <begin position="21"/>
        <end position="37"/>
    </location>
</feature>